<dbReference type="InterPro" id="IPR046373">
    <property type="entry name" value="Acyl-CoA_Oxase/DH_mid-dom_sf"/>
</dbReference>
<dbReference type="PANTHER" id="PTHR43884:SF20">
    <property type="entry name" value="ACYL-COA DEHYDROGENASE FADE28"/>
    <property type="match status" value="1"/>
</dbReference>
<dbReference type="InterPro" id="IPR009100">
    <property type="entry name" value="AcylCoA_DH/oxidase_NM_dom_sf"/>
</dbReference>
<keyword evidence="5" id="KW-0560">Oxidoreductase</keyword>
<dbReference type="Pfam" id="PF00441">
    <property type="entry name" value="Acyl-CoA_dh_1"/>
    <property type="match status" value="1"/>
</dbReference>
<dbReference type="Proteomes" id="UP001239909">
    <property type="component" value="Unassembled WGS sequence"/>
</dbReference>
<evidence type="ECO:0000256" key="2">
    <source>
        <dbReference type="ARBA" id="ARBA00009347"/>
    </source>
</evidence>
<protein>
    <submittedName>
        <fullName evidence="8">Acyl-CoA dehydrogenase</fullName>
    </submittedName>
</protein>
<keyword evidence="4" id="KW-0274">FAD</keyword>
<dbReference type="Pfam" id="PF02771">
    <property type="entry name" value="Acyl-CoA_dh_N"/>
    <property type="match status" value="1"/>
</dbReference>
<gene>
    <name evidence="8" type="ORF">LNKW23_13130</name>
</gene>
<dbReference type="InterPro" id="IPR037069">
    <property type="entry name" value="AcylCoA_DH/ox_N_sf"/>
</dbReference>
<evidence type="ECO:0000256" key="1">
    <source>
        <dbReference type="ARBA" id="ARBA00001974"/>
    </source>
</evidence>
<proteinExistence type="inferred from homology"/>
<keyword evidence="9" id="KW-1185">Reference proteome</keyword>
<evidence type="ECO:0000313" key="9">
    <source>
        <dbReference type="Proteomes" id="UP001239909"/>
    </source>
</evidence>
<evidence type="ECO:0000313" key="8">
    <source>
        <dbReference type="EMBL" id="GMG82100.1"/>
    </source>
</evidence>
<keyword evidence="3" id="KW-0285">Flavoprotein</keyword>
<accession>A0ABQ6LIP4</accession>
<evidence type="ECO:0000256" key="3">
    <source>
        <dbReference type="ARBA" id="ARBA00022630"/>
    </source>
</evidence>
<evidence type="ECO:0000256" key="4">
    <source>
        <dbReference type="ARBA" id="ARBA00022827"/>
    </source>
</evidence>
<dbReference type="PANTHER" id="PTHR43884">
    <property type="entry name" value="ACYL-COA DEHYDROGENASE"/>
    <property type="match status" value="1"/>
</dbReference>
<evidence type="ECO:0000259" key="6">
    <source>
        <dbReference type="Pfam" id="PF00441"/>
    </source>
</evidence>
<dbReference type="InterPro" id="IPR036250">
    <property type="entry name" value="AcylCo_DH-like_C"/>
</dbReference>
<evidence type="ECO:0000259" key="7">
    <source>
        <dbReference type="Pfam" id="PF02771"/>
    </source>
</evidence>
<comment type="cofactor">
    <cofactor evidence="1">
        <name>FAD</name>
        <dbReference type="ChEBI" id="CHEBI:57692"/>
    </cofactor>
</comment>
<evidence type="ECO:0000256" key="5">
    <source>
        <dbReference type="ARBA" id="ARBA00023002"/>
    </source>
</evidence>
<sequence length="372" mass="39440">MTDPSELAMLRDSAAGFAAGERDLFYHQREFGRLPGVNPAAFRKMADLGWMGILVPEEHDGLGLGLPEMGTVVRELGKALLAEPLVATAVLGARILAASPDTTLKARLLPGLAAGEHLACLAFQGPAGSLDDLGSAVRPADGRLTGQSRFVAGASLADSFLVAARGDAGLGIYLVDARSEGLAVSYEWRSDGTCLGRLALDGAEWTTVVAEGEAAETALAEALDMACIVASAEMLGVMEATLDLTLDYMRTRVQFDRPIGSFQALQHKVVDLYILKEIASGVLQEALASGARPPAERSLLASRVKSRCSDAVLRITRECIQLHGAIGFTSEYELGAYVYRAIALAAWLGNGAEHRRRIRALSARPQEGETHA</sequence>
<dbReference type="Gene3D" id="1.10.540.10">
    <property type="entry name" value="Acyl-CoA dehydrogenase/oxidase, N-terminal domain"/>
    <property type="match status" value="1"/>
</dbReference>
<comment type="similarity">
    <text evidence="2">Belongs to the acyl-CoA dehydrogenase family.</text>
</comment>
<dbReference type="CDD" id="cd00567">
    <property type="entry name" value="ACAD"/>
    <property type="match status" value="1"/>
</dbReference>
<reference evidence="8 9" key="1">
    <citation type="submission" date="2023-04" db="EMBL/GenBank/DDBJ databases">
        <title>Marinoamorphus aggregata gen. nov., sp. Nov., isolate from tissue of brittle star Ophioplocus japonicus.</title>
        <authorList>
            <person name="Kawano K."/>
            <person name="Sawayama S."/>
            <person name="Nakagawa S."/>
        </authorList>
    </citation>
    <scope>NUCLEOTIDE SEQUENCE [LARGE SCALE GENOMIC DNA]</scope>
    <source>
        <strain evidence="8 9">NKW23</strain>
    </source>
</reference>
<feature type="domain" description="Acyl-CoA dehydrogenase/oxidase N-terminal" evidence="7">
    <location>
        <begin position="6"/>
        <end position="116"/>
    </location>
</feature>
<dbReference type="InterPro" id="IPR009075">
    <property type="entry name" value="AcylCo_DH/oxidase_C"/>
</dbReference>
<comment type="caution">
    <text evidence="8">The sequence shown here is derived from an EMBL/GenBank/DDBJ whole genome shotgun (WGS) entry which is preliminary data.</text>
</comment>
<organism evidence="8 9">
    <name type="scientific">Paralimibaculum aggregatum</name>
    <dbReference type="NCBI Taxonomy" id="3036245"/>
    <lineage>
        <taxon>Bacteria</taxon>
        <taxon>Pseudomonadati</taxon>
        <taxon>Pseudomonadota</taxon>
        <taxon>Alphaproteobacteria</taxon>
        <taxon>Rhodobacterales</taxon>
        <taxon>Paracoccaceae</taxon>
        <taxon>Paralimibaculum</taxon>
    </lineage>
</organism>
<dbReference type="InterPro" id="IPR013786">
    <property type="entry name" value="AcylCoA_DH/ox_N"/>
</dbReference>
<dbReference type="SUPFAM" id="SSF47203">
    <property type="entry name" value="Acyl-CoA dehydrogenase C-terminal domain-like"/>
    <property type="match status" value="1"/>
</dbReference>
<dbReference type="Gene3D" id="1.20.140.10">
    <property type="entry name" value="Butyryl-CoA Dehydrogenase, subunit A, domain 3"/>
    <property type="match status" value="1"/>
</dbReference>
<dbReference type="RefSeq" id="WP_285670853.1">
    <property type="nucleotide sequence ID" value="NZ_BSYI01000008.1"/>
</dbReference>
<dbReference type="EMBL" id="BSYI01000008">
    <property type="protein sequence ID" value="GMG82100.1"/>
    <property type="molecule type" value="Genomic_DNA"/>
</dbReference>
<dbReference type="Gene3D" id="2.40.110.10">
    <property type="entry name" value="Butyryl-CoA Dehydrogenase, subunit A, domain 2"/>
    <property type="match status" value="1"/>
</dbReference>
<feature type="domain" description="Acyl-CoA dehydrogenase/oxidase C-terminal" evidence="6">
    <location>
        <begin position="220"/>
        <end position="358"/>
    </location>
</feature>
<dbReference type="SUPFAM" id="SSF56645">
    <property type="entry name" value="Acyl-CoA dehydrogenase NM domain-like"/>
    <property type="match status" value="1"/>
</dbReference>
<name>A0ABQ6LIP4_9RHOB</name>